<dbReference type="GO" id="GO:0001163">
    <property type="term" value="F:RNA polymerase I transcription regulatory region sequence-specific DNA binding"/>
    <property type="evidence" value="ECO:0007669"/>
    <property type="project" value="TreeGrafter"/>
</dbReference>
<dbReference type="PANTHER" id="PTHR28221">
    <property type="entry name" value="RNA POLYMERASE I-SPECIFIC TRANSCRIPTION INITIATION FACTOR RRN6"/>
    <property type="match status" value="1"/>
</dbReference>
<evidence type="ECO:0000313" key="6">
    <source>
        <dbReference type="Proteomes" id="UP000030752"/>
    </source>
</evidence>
<dbReference type="Pfam" id="PF20639">
    <property type="entry name" value="Rrn6_K-rich"/>
    <property type="match status" value="1"/>
</dbReference>
<gene>
    <name evidence="5" type="ORF">HMPREF1541_08714</name>
</gene>
<name>W2RJ05_CYPE1</name>
<dbReference type="Pfam" id="PF10214">
    <property type="entry name" value="Rrn6_beta-prop"/>
    <property type="match status" value="1"/>
</dbReference>
<feature type="region of interest" description="Disordered" evidence="1">
    <location>
        <begin position="863"/>
        <end position="885"/>
    </location>
</feature>
<dbReference type="Pfam" id="PF20640">
    <property type="entry name" value="Rrn6_HB"/>
    <property type="match status" value="1"/>
</dbReference>
<proteinExistence type="predicted"/>
<dbReference type="InterPro" id="IPR019350">
    <property type="entry name" value="RNA_pol_I-sp_TIF_RRN6-like"/>
</dbReference>
<feature type="compositionally biased region" description="Basic and acidic residues" evidence="1">
    <location>
        <begin position="935"/>
        <end position="947"/>
    </location>
</feature>
<dbReference type="PANTHER" id="PTHR28221:SF2">
    <property type="entry name" value="RNA POLYMERASE I-SPECIFIC TRANSCRIPTION INITIATION FACTOR RRN6"/>
    <property type="match status" value="1"/>
</dbReference>
<keyword evidence="6" id="KW-1185">Reference proteome</keyword>
<accession>W2RJ05</accession>
<dbReference type="GeneID" id="19976053"/>
<dbReference type="InterPro" id="IPR048536">
    <property type="entry name" value="Rrn6_K-rich"/>
</dbReference>
<dbReference type="GO" id="GO:0042790">
    <property type="term" value="P:nucleolar large rRNA transcription by RNA polymerase I"/>
    <property type="evidence" value="ECO:0007669"/>
    <property type="project" value="TreeGrafter"/>
</dbReference>
<dbReference type="InterPro" id="IPR048535">
    <property type="entry name" value="RRN6_beta-prop"/>
</dbReference>
<dbReference type="Proteomes" id="UP000030752">
    <property type="component" value="Unassembled WGS sequence"/>
</dbReference>
<feature type="region of interest" description="Disordered" evidence="1">
    <location>
        <begin position="900"/>
        <end position="961"/>
    </location>
</feature>
<feature type="compositionally biased region" description="Pro residues" evidence="1">
    <location>
        <begin position="776"/>
        <end position="786"/>
    </location>
</feature>
<feature type="region of interest" description="Disordered" evidence="1">
    <location>
        <begin position="1"/>
        <end position="30"/>
    </location>
</feature>
<dbReference type="STRING" id="1220924.W2RJ05"/>
<dbReference type="OrthoDB" id="4090074at2759"/>
<evidence type="ECO:0000259" key="4">
    <source>
        <dbReference type="Pfam" id="PF20640"/>
    </source>
</evidence>
<feature type="domain" description="RRN6 beta-propeller" evidence="2">
    <location>
        <begin position="193"/>
        <end position="485"/>
    </location>
</feature>
<protein>
    <recommendedName>
        <fullName evidence="7">RNA polymerase I-specific transcription initiation factor RRN6-like protein</fullName>
    </recommendedName>
</protein>
<dbReference type="GO" id="GO:0001179">
    <property type="term" value="F:RNA polymerase I general transcription initiation factor binding"/>
    <property type="evidence" value="ECO:0007669"/>
    <property type="project" value="TreeGrafter"/>
</dbReference>
<dbReference type="EMBL" id="KB822725">
    <property type="protein sequence ID" value="ETN36436.1"/>
    <property type="molecule type" value="Genomic_DNA"/>
</dbReference>
<evidence type="ECO:0008006" key="7">
    <source>
        <dbReference type="Google" id="ProtNLM"/>
    </source>
</evidence>
<reference evidence="5 6" key="1">
    <citation type="submission" date="2013-03" db="EMBL/GenBank/DDBJ databases">
        <title>The Genome Sequence of Phialophora europaea CBS 101466.</title>
        <authorList>
            <consortium name="The Broad Institute Genomics Platform"/>
            <person name="Cuomo C."/>
            <person name="de Hoog S."/>
            <person name="Gorbushina A."/>
            <person name="Walker B."/>
            <person name="Young S.K."/>
            <person name="Zeng Q."/>
            <person name="Gargeya S."/>
            <person name="Fitzgerald M."/>
            <person name="Haas B."/>
            <person name="Abouelleil A."/>
            <person name="Allen A.W."/>
            <person name="Alvarado L."/>
            <person name="Arachchi H.M."/>
            <person name="Berlin A.M."/>
            <person name="Chapman S.B."/>
            <person name="Gainer-Dewar J."/>
            <person name="Goldberg J."/>
            <person name="Griggs A."/>
            <person name="Gujja S."/>
            <person name="Hansen M."/>
            <person name="Howarth C."/>
            <person name="Imamovic A."/>
            <person name="Ireland A."/>
            <person name="Larimer J."/>
            <person name="McCowan C."/>
            <person name="Murphy C."/>
            <person name="Pearson M."/>
            <person name="Poon T.W."/>
            <person name="Priest M."/>
            <person name="Roberts A."/>
            <person name="Saif S."/>
            <person name="Shea T."/>
            <person name="Sisk P."/>
            <person name="Sykes S."/>
            <person name="Wortman J."/>
            <person name="Nusbaum C."/>
            <person name="Birren B."/>
        </authorList>
    </citation>
    <scope>NUCLEOTIDE SEQUENCE [LARGE SCALE GENOMIC DNA]</scope>
    <source>
        <strain evidence="5 6">CBS 101466</strain>
    </source>
</reference>
<dbReference type="VEuPathDB" id="FungiDB:HMPREF1541_08714"/>
<feature type="compositionally biased region" description="Basic and acidic residues" evidence="1">
    <location>
        <begin position="601"/>
        <end position="614"/>
    </location>
</feature>
<feature type="domain" description="RRN6 K-rich C-terminal" evidence="3">
    <location>
        <begin position="816"/>
        <end position="961"/>
    </location>
</feature>
<dbReference type="InterPro" id="IPR048537">
    <property type="entry name" value="RRN6_HB"/>
</dbReference>
<dbReference type="AlphaFoldDB" id="W2RJ05"/>
<evidence type="ECO:0000256" key="1">
    <source>
        <dbReference type="SAM" id="MobiDB-lite"/>
    </source>
</evidence>
<evidence type="ECO:0000259" key="2">
    <source>
        <dbReference type="Pfam" id="PF10214"/>
    </source>
</evidence>
<sequence length="961" mass="106361">MADITRKVRGDNAHEPDNLAYGHFGRPRYDNDTETWRFLREPRQESDEAEEDDSEENGNGLILVHERATPGTNVLSDQDVRNLPSTIGKAPLWGPFRRRHDLVLAFKSASLADPSIATVSGKYSQQNRPLVAFGCAWSRSETGHHNAPSPIVLWIESADGVLRCSILEAVDHDDVDKLPLLGTAGPVGSALLIEPVLGLCFSADKRYLALRQRSGTTICLLVMNGSGTSNEIGRHQNINLQHIVKLERAATGGHSHADVAFHPCDHNLVGIVDEHGNWSAWQISGRRSATARILYKAVLRASGKLLPSSINAKQFGKQPYFDGWHKICSLEKKVQNYRDKQPKQPDKTKVLLVCSRRVSRAFCFDGSVRGDVDMRLGRASDKNWILDIQASAWRHDVCFVLTTARVMVMRLSDHSNRQDELETICSWIHFRARGDLSLDMTVLDTTHVTGLIISSQHGLNATIYWLHWADTENLSCAMDPQHFTLPRRLLEPGDSGSTHKFEIVCIDNKQGGTIGPYAQGYLKLVALLEEGGFLEATYRVPQLQASCASALDISSGLGLTLGQQSRVKSSRVVENEEELLDFIVPDDSVPTPGLLQPNTRPRPDSSTKKAQRTRDWAEILDSDSTRHRTLSLEDALGQLNSVEHDENSSSSNLQTLAELLSGVHISDVEEASIAIEDWQQAVHADDKTPQAPVYNRMSLPRGTRSFLSTYQKLTRSYLNPMANDLPDRAKVQTERLLRTVAFDQYMSAVVKQPTEADQVPETSLTAREIEMTSSPPGTPPSQPPNEPSEDPLSVLKRYTTITKPPPSTAFTIKTVTSILAHLPTAHPTNPATYSYEQVEARLTQRENQDALASLDERERRRAERAAARQQRKLAQQQKLREAATQQSSLVPGLVVMSSPGAARDRREVQSSQLAPLMGAGASSQPSGVVMTQPERGVHGERRKEKGSGKAAKRGTKRMKGF</sequence>
<feature type="compositionally biased region" description="Basic and acidic residues" evidence="1">
    <location>
        <begin position="1"/>
        <end position="17"/>
    </location>
</feature>
<organism evidence="5 6">
    <name type="scientific">Cyphellophora europaea (strain CBS 101466)</name>
    <name type="common">Phialophora europaea</name>
    <dbReference type="NCBI Taxonomy" id="1220924"/>
    <lineage>
        <taxon>Eukaryota</taxon>
        <taxon>Fungi</taxon>
        <taxon>Dikarya</taxon>
        <taxon>Ascomycota</taxon>
        <taxon>Pezizomycotina</taxon>
        <taxon>Eurotiomycetes</taxon>
        <taxon>Chaetothyriomycetidae</taxon>
        <taxon>Chaetothyriales</taxon>
        <taxon>Cyphellophoraceae</taxon>
        <taxon>Cyphellophora</taxon>
    </lineage>
</organism>
<feature type="compositionally biased region" description="Basic residues" evidence="1">
    <location>
        <begin position="950"/>
        <end position="961"/>
    </location>
</feature>
<evidence type="ECO:0000259" key="3">
    <source>
        <dbReference type="Pfam" id="PF20639"/>
    </source>
</evidence>
<feature type="region of interest" description="Disordered" evidence="1">
    <location>
        <begin position="770"/>
        <end position="791"/>
    </location>
</feature>
<dbReference type="RefSeq" id="XP_008721254.1">
    <property type="nucleotide sequence ID" value="XM_008723032.1"/>
</dbReference>
<feature type="region of interest" description="Disordered" evidence="1">
    <location>
        <begin position="585"/>
        <end position="614"/>
    </location>
</feature>
<feature type="domain" description="RRN6 helical bundle" evidence="4">
    <location>
        <begin position="581"/>
        <end position="743"/>
    </location>
</feature>
<dbReference type="HOGENOM" id="CLU_296124_0_0_1"/>
<evidence type="ECO:0000313" key="5">
    <source>
        <dbReference type="EMBL" id="ETN36436.1"/>
    </source>
</evidence>
<dbReference type="eggNOG" id="ENOG502QRAW">
    <property type="taxonomic scope" value="Eukaryota"/>
</dbReference>
<dbReference type="GO" id="GO:0070860">
    <property type="term" value="C:RNA polymerase I core factor complex"/>
    <property type="evidence" value="ECO:0007669"/>
    <property type="project" value="TreeGrafter"/>
</dbReference>
<dbReference type="InParanoid" id="W2RJ05"/>